<dbReference type="KEGG" id="sfc:Spiaf_0775"/>
<dbReference type="InterPro" id="IPR006047">
    <property type="entry name" value="GH13_cat_dom"/>
</dbReference>
<dbReference type="InterPro" id="IPR017853">
    <property type="entry name" value="GH"/>
</dbReference>
<dbReference type="HOGENOM" id="CLU_006462_6_3_12"/>
<dbReference type="OrthoDB" id="9805159at2"/>
<gene>
    <name evidence="4" type="ordered locus">Spiaf_0775</name>
</gene>
<reference evidence="5" key="1">
    <citation type="journal article" date="2013" name="Stand. Genomic Sci.">
        <title>Complete genome sequence of the halophilic bacterium Spirochaeta africana type strain (Z-7692(T)) from the alkaline Lake Magadi in the East African Rift.</title>
        <authorList>
            <person name="Liolos K."/>
            <person name="Abt B."/>
            <person name="Scheuner C."/>
            <person name="Teshima H."/>
            <person name="Held B."/>
            <person name="Lapidus A."/>
            <person name="Nolan M."/>
            <person name="Lucas S."/>
            <person name="Deshpande S."/>
            <person name="Cheng J.F."/>
            <person name="Tapia R."/>
            <person name="Goodwin L.A."/>
            <person name="Pitluck S."/>
            <person name="Pagani I."/>
            <person name="Ivanova N."/>
            <person name="Mavromatis K."/>
            <person name="Mikhailova N."/>
            <person name="Huntemann M."/>
            <person name="Pati A."/>
            <person name="Chen A."/>
            <person name="Palaniappan K."/>
            <person name="Land M."/>
            <person name="Rohde M."/>
            <person name="Tindall B.J."/>
            <person name="Detter J.C."/>
            <person name="Goker M."/>
            <person name="Bristow J."/>
            <person name="Eisen J.A."/>
            <person name="Markowitz V."/>
            <person name="Hugenholtz P."/>
            <person name="Woyke T."/>
            <person name="Klenk H.P."/>
            <person name="Kyrpides N.C."/>
        </authorList>
    </citation>
    <scope>NUCLEOTIDE SEQUENCE</scope>
    <source>
        <strain evidence="5">ATCC 700263 / DSM 8902 / Z-7692</strain>
    </source>
</reference>
<evidence type="ECO:0000259" key="3">
    <source>
        <dbReference type="SMART" id="SM00642"/>
    </source>
</evidence>
<dbReference type="STRING" id="889378.Spiaf_0775"/>
<keyword evidence="5" id="KW-1185">Reference proteome</keyword>
<dbReference type="GO" id="GO:0005975">
    <property type="term" value="P:carbohydrate metabolic process"/>
    <property type="evidence" value="ECO:0007669"/>
    <property type="project" value="InterPro"/>
</dbReference>
<keyword evidence="1" id="KW-0378">Hydrolase</keyword>
<dbReference type="CDD" id="cd11338">
    <property type="entry name" value="AmyAc_CMD"/>
    <property type="match status" value="1"/>
</dbReference>
<protein>
    <submittedName>
        <fullName evidence="4">Glycosidase</fullName>
    </submittedName>
</protein>
<evidence type="ECO:0000256" key="2">
    <source>
        <dbReference type="ARBA" id="ARBA00023295"/>
    </source>
</evidence>
<dbReference type="SUPFAM" id="SSF51445">
    <property type="entry name" value="(Trans)glycosidases"/>
    <property type="match status" value="1"/>
</dbReference>
<dbReference type="PATRIC" id="fig|889378.3.peg.778"/>
<dbReference type="Gene3D" id="3.20.20.80">
    <property type="entry name" value="Glycosidases"/>
    <property type="match status" value="1"/>
</dbReference>
<dbReference type="PANTHER" id="PTHR10357">
    <property type="entry name" value="ALPHA-AMYLASE FAMILY MEMBER"/>
    <property type="match status" value="1"/>
</dbReference>
<evidence type="ECO:0000313" key="4">
    <source>
        <dbReference type="EMBL" id="AFG36869.1"/>
    </source>
</evidence>
<proteinExistence type="predicted"/>
<dbReference type="EMBL" id="CP003282">
    <property type="protein sequence ID" value="AFG36869.1"/>
    <property type="molecule type" value="Genomic_DNA"/>
</dbReference>
<dbReference type="GO" id="GO:0016798">
    <property type="term" value="F:hydrolase activity, acting on glycosyl bonds"/>
    <property type="evidence" value="ECO:0007669"/>
    <property type="project" value="UniProtKB-KW"/>
</dbReference>
<name>H9UH76_SPIAZ</name>
<dbReference type="PANTHER" id="PTHR10357:SF210">
    <property type="entry name" value="MALTODEXTRIN GLUCOSIDASE"/>
    <property type="match status" value="1"/>
</dbReference>
<accession>H9UH76</accession>
<dbReference type="AlphaFoldDB" id="H9UH76"/>
<dbReference type="eggNOG" id="COG0366">
    <property type="taxonomic scope" value="Bacteria"/>
</dbReference>
<evidence type="ECO:0000256" key="1">
    <source>
        <dbReference type="ARBA" id="ARBA00022801"/>
    </source>
</evidence>
<dbReference type="SMART" id="SM00642">
    <property type="entry name" value="Aamy"/>
    <property type="match status" value="1"/>
</dbReference>
<organism evidence="4 5">
    <name type="scientific">Spirochaeta africana (strain ATCC 700263 / DSM 8902 / Z-7692)</name>
    <dbReference type="NCBI Taxonomy" id="889378"/>
    <lineage>
        <taxon>Bacteria</taxon>
        <taxon>Pseudomonadati</taxon>
        <taxon>Spirochaetota</taxon>
        <taxon>Spirochaetia</taxon>
        <taxon>Spirochaetales</taxon>
        <taxon>Spirochaetaceae</taxon>
        <taxon>Spirochaeta</taxon>
    </lineage>
</organism>
<dbReference type="RefSeq" id="WP_014454866.1">
    <property type="nucleotide sequence ID" value="NC_017098.1"/>
</dbReference>
<sequence>MQHTTGHGPQWLHNAVIYQIFPERFAIGGGRTVHDKRGDGFYTAEGDTVSSWDELPQPGWGQNQQFFGGDLAGIRERLPYLQELGVNLIYLTPFYASPTNHRYDTVDYFTVDPASGSLEDFCLLVEAIHACGMRIIIDIALNHVSDRHPVFQEACRNPESRYRDFFSFLSYPDRYVGWYGYPSMPELNFANPEVVDTFITGEESVLRFWLRQGVDGFRLDTANDLGMPLMRLIRDTVREINPDAVVIGEVSQYPGGWAAAMDGVQTYYMRSAVLSFIRGNLDVTGLHAALSDITGRLPLHQQLGLLNQIGSHDSPRLRTLLADHPHLYSFFVGMMFAFPGVPMVYYGEENGMQGGPDPLNRAPMRWEPSDWDQDARSLFDRWIQLRQERRELRCGRTILLHDRCRELIAFIRHTEHPDEYALAVFNPTSAPVRVQLMLPFAHTHSQLMLEDAFSGTRVECRAGGITLEAAPYQSALLLPDMRTKPDYSFSKPWHAELTVQ</sequence>
<evidence type="ECO:0000313" key="5">
    <source>
        <dbReference type="Proteomes" id="UP000007383"/>
    </source>
</evidence>
<dbReference type="Pfam" id="PF00128">
    <property type="entry name" value="Alpha-amylase"/>
    <property type="match status" value="2"/>
</dbReference>
<keyword evidence="2 4" id="KW-0326">Glycosidase</keyword>
<dbReference type="Proteomes" id="UP000007383">
    <property type="component" value="Chromosome"/>
</dbReference>
<feature type="domain" description="Glycosyl hydrolase family 13 catalytic" evidence="3">
    <location>
        <begin position="19"/>
        <end position="386"/>
    </location>
</feature>